<feature type="transmembrane region" description="Helical" evidence="9">
    <location>
        <begin position="237"/>
        <end position="255"/>
    </location>
</feature>
<evidence type="ECO:0000313" key="12">
    <source>
        <dbReference type="Proteomes" id="UP000323380"/>
    </source>
</evidence>
<dbReference type="GO" id="GO:0016020">
    <property type="term" value="C:membrane"/>
    <property type="evidence" value="ECO:0007669"/>
    <property type="project" value="InterPro"/>
</dbReference>
<dbReference type="Proteomes" id="UP000323380">
    <property type="component" value="Unassembled WGS sequence"/>
</dbReference>
<keyword evidence="8" id="KW-0902">Two-component regulatory system</keyword>
<evidence type="ECO:0000313" key="11">
    <source>
        <dbReference type="EMBL" id="TYB44891.1"/>
    </source>
</evidence>
<dbReference type="PANTHER" id="PTHR24421">
    <property type="entry name" value="NITRATE/NITRITE SENSOR PROTEIN NARX-RELATED"/>
    <property type="match status" value="1"/>
</dbReference>
<feature type="transmembrane region" description="Helical" evidence="9">
    <location>
        <begin position="78"/>
        <end position="99"/>
    </location>
</feature>
<keyword evidence="6 11" id="KW-0418">Kinase</keyword>
<dbReference type="Pfam" id="PF07730">
    <property type="entry name" value="HisKA_3"/>
    <property type="match status" value="1"/>
</dbReference>
<reference evidence="11 12" key="1">
    <citation type="submission" date="2019-08" db="EMBL/GenBank/DDBJ databases">
        <title>Actinomadura sp. nov. CYP1-5 isolated from mountain soil.</title>
        <authorList>
            <person name="Songsumanus A."/>
            <person name="Kuncharoen N."/>
            <person name="Kudo T."/>
            <person name="Yuki M."/>
            <person name="Igarashi Y."/>
            <person name="Tanasupawat S."/>
        </authorList>
    </citation>
    <scope>NUCLEOTIDE SEQUENCE [LARGE SCALE GENOMIC DNA]</scope>
    <source>
        <strain evidence="11 12">JCM 14158</strain>
    </source>
</reference>
<keyword evidence="9" id="KW-1133">Transmembrane helix</keyword>
<evidence type="ECO:0000256" key="9">
    <source>
        <dbReference type="SAM" id="Phobius"/>
    </source>
</evidence>
<dbReference type="GO" id="GO:0005524">
    <property type="term" value="F:ATP binding"/>
    <property type="evidence" value="ECO:0007669"/>
    <property type="project" value="UniProtKB-KW"/>
</dbReference>
<feature type="transmembrane region" description="Helical" evidence="9">
    <location>
        <begin position="209"/>
        <end position="231"/>
    </location>
</feature>
<evidence type="ECO:0000259" key="10">
    <source>
        <dbReference type="SMART" id="SM00387"/>
    </source>
</evidence>
<keyword evidence="7" id="KW-0067">ATP-binding</keyword>
<evidence type="ECO:0000256" key="3">
    <source>
        <dbReference type="ARBA" id="ARBA00022553"/>
    </source>
</evidence>
<keyword evidence="9" id="KW-0472">Membrane</keyword>
<dbReference type="EMBL" id="VSFG01000004">
    <property type="protein sequence ID" value="TYB44891.1"/>
    <property type="molecule type" value="Genomic_DNA"/>
</dbReference>
<dbReference type="Gene3D" id="1.20.5.1930">
    <property type="match status" value="1"/>
</dbReference>
<dbReference type="STRING" id="1220554.GCA_001552135_02862"/>
<dbReference type="SMART" id="SM00387">
    <property type="entry name" value="HATPase_c"/>
    <property type="match status" value="1"/>
</dbReference>
<dbReference type="InterPro" id="IPR036890">
    <property type="entry name" value="HATPase_C_sf"/>
</dbReference>
<feature type="domain" description="Histidine kinase/HSP90-like ATPase" evidence="10">
    <location>
        <begin position="558"/>
        <end position="649"/>
    </location>
</feature>
<comment type="caution">
    <text evidence="11">The sequence shown here is derived from an EMBL/GenBank/DDBJ whole genome shotgun (WGS) entry which is preliminary data.</text>
</comment>
<evidence type="ECO:0000256" key="6">
    <source>
        <dbReference type="ARBA" id="ARBA00022777"/>
    </source>
</evidence>
<proteinExistence type="predicted"/>
<evidence type="ECO:0000256" key="5">
    <source>
        <dbReference type="ARBA" id="ARBA00022741"/>
    </source>
</evidence>
<keyword evidence="4" id="KW-0808">Transferase</keyword>
<organism evidence="11 12">
    <name type="scientific">Actinomadura chibensis</name>
    <dbReference type="NCBI Taxonomy" id="392828"/>
    <lineage>
        <taxon>Bacteria</taxon>
        <taxon>Bacillati</taxon>
        <taxon>Actinomycetota</taxon>
        <taxon>Actinomycetes</taxon>
        <taxon>Streptosporangiales</taxon>
        <taxon>Thermomonosporaceae</taxon>
        <taxon>Actinomadura</taxon>
    </lineage>
</organism>
<dbReference type="AlphaFoldDB" id="A0A5D0NLD3"/>
<evidence type="ECO:0000256" key="8">
    <source>
        <dbReference type="ARBA" id="ARBA00023012"/>
    </source>
</evidence>
<feature type="transmembrane region" description="Helical" evidence="9">
    <location>
        <begin position="176"/>
        <end position="197"/>
    </location>
</feature>
<comment type="catalytic activity">
    <reaction evidence="1">
        <text>ATP + protein L-histidine = ADP + protein N-phospho-L-histidine.</text>
        <dbReference type="EC" id="2.7.13.3"/>
    </reaction>
</comment>
<evidence type="ECO:0000256" key="2">
    <source>
        <dbReference type="ARBA" id="ARBA00012438"/>
    </source>
</evidence>
<dbReference type="CDD" id="cd16917">
    <property type="entry name" value="HATPase_UhpB-NarQ-NarX-like"/>
    <property type="match status" value="1"/>
</dbReference>
<name>A0A5D0NLD3_9ACTN</name>
<feature type="transmembrane region" description="Helical" evidence="9">
    <location>
        <begin position="262"/>
        <end position="284"/>
    </location>
</feature>
<dbReference type="GO" id="GO:0046983">
    <property type="term" value="F:protein dimerization activity"/>
    <property type="evidence" value="ECO:0007669"/>
    <property type="project" value="InterPro"/>
</dbReference>
<feature type="transmembrane region" description="Helical" evidence="9">
    <location>
        <begin position="51"/>
        <end position="71"/>
    </location>
</feature>
<protein>
    <recommendedName>
        <fullName evidence="2">histidine kinase</fullName>
        <ecNumber evidence="2">2.7.13.3</ecNumber>
    </recommendedName>
</protein>
<dbReference type="GO" id="GO:0000155">
    <property type="term" value="F:phosphorelay sensor kinase activity"/>
    <property type="evidence" value="ECO:0007669"/>
    <property type="project" value="InterPro"/>
</dbReference>
<dbReference type="Pfam" id="PF02518">
    <property type="entry name" value="HATPase_c"/>
    <property type="match status" value="1"/>
</dbReference>
<feature type="transmembrane region" description="Helical" evidence="9">
    <location>
        <begin position="151"/>
        <end position="170"/>
    </location>
</feature>
<dbReference type="Gene3D" id="3.30.565.10">
    <property type="entry name" value="Histidine kinase-like ATPase, C-terminal domain"/>
    <property type="match status" value="1"/>
</dbReference>
<dbReference type="RefSeq" id="WP_083980670.1">
    <property type="nucleotide sequence ID" value="NZ_VSFG01000004.1"/>
</dbReference>
<keyword evidence="3" id="KW-0597">Phosphoprotein</keyword>
<dbReference type="InterPro" id="IPR003594">
    <property type="entry name" value="HATPase_dom"/>
</dbReference>
<dbReference type="EC" id="2.7.13.3" evidence="2"/>
<evidence type="ECO:0000256" key="4">
    <source>
        <dbReference type="ARBA" id="ARBA00022679"/>
    </source>
</evidence>
<dbReference type="InterPro" id="IPR011712">
    <property type="entry name" value="Sig_transdc_His_kin_sub3_dim/P"/>
</dbReference>
<feature type="transmembrane region" description="Helical" evidence="9">
    <location>
        <begin position="119"/>
        <end position="139"/>
    </location>
</feature>
<keyword evidence="9" id="KW-0812">Transmembrane</keyword>
<gene>
    <name evidence="11" type="ORF">FXF69_22425</name>
</gene>
<keyword evidence="12" id="KW-1185">Reference proteome</keyword>
<dbReference type="SUPFAM" id="SSF55874">
    <property type="entry name" value="ATPase domain of HSP90 chaperone/DNA topoisomerase II/histidine kinase"/>
    <property type="match status" value="1"/>
</dbReference>
<dbReference type="PANTHER" id="PTHR24421:SF10">
    <property type="entry name" value="NITRATE_NITRITE SENSOR PROTEIN NARQ"/>
    <property type="match status" value="1"/>
</dbReference>
<evidence type="ECO:0000256" key="7">
    <source>
        <dbReference type="ARBA" id="ARBA00022840"/>
    </source>
</evidence>
<dbReference type="InterPro" id="IPR050482">
    <property type="entry name" value="Sensor_HK_TwoCompSys"/>
</dbReference>
<evidence type="ECO:0000256" key="1">
    <source>
        <dbReference type="ARBA" id="ARBA00000085"/>
    </source>
</evidence>
<sequence>MGRTSPTLRPRRSGRWLAAVAAGCAAAATVAGLRCDALIGGGPRPVAPDGASWSFTVPGLALALAGAVLAVRPPRHALTWLLAASGVLACGGGAAGAYASLSLLEHGGGLPLTSLAAHAGGRTGASLALLPPLLLLFFPDGRLPSPRWRRPALASLACTGTAVLFAPSWASGPDALGAALVAGSLVIPLAAFARRFGGATPERRAQLRWMLAAVSLNAALTAVPPVAPWAWADDAAFGTGPVALAAAVLIAVAGHRVVLGRALLYGGLAGAVVGIELAVFLTATTLMNEPLAAILGAGAVAVLYPPLRARLRRSVDRPAAGRGDPHDVVSALARRLAGSGGSGELLADVARTVRAAFRSPYVRVETDRADGRTMVAELGAGRAGTVIPPVARRGVPIGRLALVPRTGPRLPDADQRLLADVVRRAAAARAAAPAEDLRRSRARLVASVAEERRRLRRDLHDGLGPALAAAALKVEAARNLAAGDPAGADRALADARCDLSALLADVRRLVRGLRPPALDHLGLAGAVRRRIGRLDGARPAVTLDVAGDGAALPALPAAVEVAAYRIVCEALANVTRHAAAERCAVRLAAAAGALEVEVVDDGRGITSGAVAGVGLLGMRERAEELGGHCAVTSPPDGGTRVHAVIPYRAAPPRAAELGGAR</sequence>
<accession>A0A5D0NLD3</accession>
<keyword evidence="5" id="KW-0547">Nucleotide-binding</keyword>